<dbReference type="HOGENOM" id="CLU_1482025_0_0_1"/>
<dbReference type="VEuPathDB" id="FungiDB:Z517_03825"/>
<keyword evidence="3" id="KW-1185">Reference proteome</keyword>
<evidence type="ECO:0000313" key="2">
    <source>
        <dbReference type="EMBL" id="KIW84575.1"/>
    </source>
</evidence>
<sequence length="182" mass="20328">MCTTKRYLFLCSHPATHRFRDTVCNSPSVRGCQVRDYNVFLADPCQKCSSRGMPSVHTAFGGCQESSTDDIWYIPSRCFIDVGFRTLSPFSEEDASEPPTPTSPSTRQSIDDGPLGSPQTPTKLKTCDPNICRRLLRRLTMRILSPCCARETQYGGYEATRVEGRDNRVNGVIRDSLCESSV</sequence>
<reference evidence="2 3" key="1">
    <citation type="submission" date="2015-01" db="EMBL/GenBank/DDBJ databases">
        <title>The Genome Sequence of Fonsecaea pedrosoi CBS 271.37.</title>
        <authorList>
            <consortium name="The Broad Institute Genomics Platform"/>
            <person name="Cuomo C."/>
            <person name="de Hoog S."/>
            <person name="Gorbushina A."/>
            <person name="Stielow B."/>
            <person name="Teixiera M."/>
            <person name="Abouelleil A."/>
            <person name="Chapman S.B."/>
            <person name="Priest M."/>
            <person name="Young S.K."/>
            <person name="Wortman J."/>
            <person name="Nusbaum C."/>
            <person name="Birren B."/>
        </authorList>
    </citation>
    <scope>NUCLEOTIDE SEQUENCE [LARGE SCALE GENOMIC DNA]</scope>
    <source>
        <strain evidence="2 3">CBS 271.37</strain>
    </source>
</reference>
<organism evidence="2 3">
    <name type="scientific">Fonsecaea pedrosoi CBS 271.37</name>
    <dbReference type="NCBI Taxonomy" id="1442368"/>
    <lineage>
        <taxon>Eukaryota</taxon>
        <taxon>Fungi</taxon>
        <taxon>Dikarya</taxon>
        <taxon>Ascomycota</taxon>
        <taxon>Pezizomycotina</taxon>
        <taxon>Eurotiomycetes</taxon>
        <taxon>Chaetothyriomycetidae</taxon>
        <taxon>Chaetothyriales</taxon>
        <taxon>Herpotrichiellaceae</taxon>
        <taxon>Fonsecaea</taxon>
    </lineage>
</organism>
<dbReference type="EMBL" id="KN846970">
    <property type="protein sequence ID" value="KIW84575.1"/>
    <property type="molecule type" value="Genomic_DNA"/>
</dbReference>
<name>A0A0D2H145_9EURO</name>
<gene>
    <name evidence="2" type="ORF">Z517_03825</name>
</gene>
<dbReference type="AlphaFoldDB" id="A0A0D2H145"/>
<evidence type="ECO:0000256" key="1">
    <source>
        <dbReference type="SAM" id="MobiDB-lite"/>
    </source>
</evidence>
<dbReference type="RefSeq" id="XP_013288383.1">
    <property type="nucleotide sequence ID" value="XM_013432929.1"/>
</dbReference>
<dbReference type="Proteomes" id="UP000053029">
    <property type="component" value="Unassembled WGS sequence"/>
</dbReference>
<proteinExistence type="predicted"/>
<dbReference type="GeneID" id="25303315"/>
<feature type="region of interest" description="Disordered" evidence="1">
    <location>
        <begin position="90"/>
        <end position="122"/>
    </location>
</feature>
<protein>
    <submittedName>
        <fullName evidence="2">Uncharacterized protein</fullName>
    </submittedName>
</protein>
<dbReference type="OrthoDB" id="4159642at2759"/>
<evidence type="ECO:0000313" key="3">
    <source>
        <dbReference type="Proteomes" id="UP000053029"/>
    </source>
</evidence>
<accession>A0A0D2H145</accession>